<proteinExistence type="predicted"/>
<keyword evidence="2" id="KW-0963">Cytoplasm</keyword>
<evidence type="ECO:0000256" key="3">
    <source>
        <dbReference type="ARBA" id="ARBA00022801"/>
    </source>
</evidence>
<dbReference type="Pfam" id="PF08938">
    <property type="entry name" value="HBS1_N"/>
    <property type="match status" value="1"/>
</dbReference>
<accession>A0A9W8H6F4</accession>
<evidence type="ECO:0000256" key="2">
    <source>
        <dbReference type="ARBA" id="ARBA00022490"/>
    </source>
</evidence>
<dbReference type="AlphaFoldDB" id="A0A9W8H6F4"/>
<keyword evidence="7" id="KW-1185">Reference proteome</keyword>
<dbReference type="GO" id="GO:0006412">
    <property type="term" value="P:translation"/>
    <property type="evidence" value="ECO:0007669"/>
    <property type="project" value="UniProtKB-KW"/>
</dbReference>
<dbReference type="InterPro" id="IPR015033">
    <property type="entry name" value="HBS1-like_N"/>
</dbReference>
<comment type="caution">
    <text evidence="6">The sequence shown here is derived from an EMBL/GenBank/DDBJ whole genome shotgun (WGS) entry which is preliminary data.</text>
</comment>
<organism evidence="6 7">
    <name type="scientific">Coemansia interrupta</name>
    <dbReference type="NCBI Taxonomy" id="1126814"/>
    <lineage>
        <taxon>Eukaryota</taxon>
        <taxon>Fungi</taxon>
        <taxon>Fungi incertae sedis</taxon>
        <taxon>Zoopagomycota</taxon>
        <taxon>Kickxellomycotina</taxon>
        <taxon>Kickxellomycetes</taxon>
        <taxon>Kickxellales</taxon>
        <taxon>Kickxellaceae</taxon>
        <taxon>Coemansia</taxon>
    </lineage>
</organism>
<protein>
    <recommendedName>
        <fullName evidence="5">HBS1-like protein N-terminal domain-containing protein</fullName>
    </recommendedName>
</protein>
<name>A0A9W8H6F4_9FUNG</name>
<evidence type="ECO:0000256" key="1">
    <source>
        <dbReference type="ARBA" id="ARBA00004496"/>
    </source>
</evidence>
<reference evidence="6" key="1">
    <citation type="submission" date="2022-07" db="EMBL/GenBank/DDBJ databases">
        <title>Phylogenomic reconstructions and comparative analyses of Kickxellomycotina fungi.</title>
        <authorList>
            <person name="Reynolds N.K."/>
            <person name="Stajich J.E."/>
            <person name="Barry K."/>
            <person name="Grigoriev I.V."/>
            <person name="Crous P."/>
            <person name="Smith M.E."/>
        </authorList>
    </citation>
    <scope>NUCLEOTIDE SEQUENCE</scope>
    <source>
        <strain evidence="6">BCRC 34489</strain>
    </source>
</reference>
<evidence type="ECO:0000313" key="6">
    <source>
        <dbReference type="EMBL" id="KAJ2780091.1"/>
    </source>
</evidence>
<dbReference type="EMBL" id="JANBUM010000267">
    <property type="protein sequence ID" value="KAJ2780091.1"/>
    <property type="molecule type" value="Genomic_DNA"/>
</dbReference>
<dbReference type="OrthoDB" id="342024at2759"/>
<feature type="non-terminal residue" evidence="6">
    <location>
        <position position="80"/>
    </location>
</feature>
<comment type="subcellular location">
    <subcellularLocation>
        <location evidence="1">Cytoplasm</location>
    </subcellularLocation>
</comment>
<evidence type="ECO:0000256" key="4">
    <source>
        <dbReference type="ARBA" id="ARBA00022917"/>
    </source>
</evidence>
<sequence length="80" mass="9326">MSRHRAIRNLDLEEEFYDEDDGAIYDEMQDISEDDQLKLNKGVKAVKSALGPNTGIDDKEIKESLWYYYFDEAATIGYLR</sequence>
<evidence type="ECO:0000313" key="7">
    <source>
        <dbReference type="Proteomes" id="UP001140172"/>
    </source>
</evidence>
<feature type="domain" description="HBS1-like protein N-terminal" evidence="5">
    <location>
        <begin position="13"/>
        <end position="79"/>
    </location>
</feature>
<gene>
    <name evidence="6" type="ORF">GGI15_003666</name>
</gene>
<dbReference type="Proteomes" id="UP001140172">
    <property type="component" value="Unassembled WGS sequence"/>
</dbReference>
<dbReference type="GO" id="GO:0005737">
    <property type="term" value="C:cytoplasm"/>
    <property type="evidence" value="ECO:0007669"/>
    <property type="project" value="UniProtKB-SubCell"/>
</dbReference>
<dbReference type="GO" id="GO:0016787">
    <property type="term" value="F:hydrolase activity"/>
    <property type="evidence" value="ECO:0007669"/>
    <property type="project" value="UniProtKB-KW"/>
</dbReference>
<keyword evidence="3" id="KW-0378">Hydrolase</keyword>
<evidence type="ECO:0000259" key="5">
    <source>
        <dbReference type="Pfam" id="PF08938"/>
    </source>
</evidence>
<keyword evidence="4" id="KW-0648">Protein biosynthesis</keyword>